<evidence type="ECO:0000313" key="1">
    <source>
        <dbReference type="EMBL" id="KAK1144979.1"/>
    </source>
</evidence>
<proteinExistence type="predicted"/>
<dbReference type="EMBL" id="JAOPJF010000027">
    <property type="protein sequence ID" value="KAK1144979.1"/>
    <property type="molecule type" value="Genomic_DNA"/>
</dbReference>
<comment type="caution">
    <text evidence="1">The sequence shown here is derived from an EMBL/GenBank/DDBJ whole genome shotgun (WGS) entry which is preliminary data.</text>
</comment>
<protein>
    <submittedName>
        <fullName evidence="1">Uncharacterized protein</fullName>
    </submittedName>
</protein>
<sequence>MDRLFQQALQQAAALKNRPDSIPWNPDEPWTQPSYTWIDEHKQWEPAPSSNHGTQSASISKIALYSWNIDFMLPFPETRMNAALAHLRGLTRESLSTPDTAVVIHLQECTPSDLITISQTQWIRDSFSLTDIDPSNWASGLYGTTTLIDRRLSISSCFRVHFSQTRMERDALFVDISLPSMPGPDTHRNKNKKFRLCTTHLESLAMDPPLRPAQMQLIASHMHADGISGAVVMGDFNAIQPFDLSLHVDNGLKDAYLELGGQEGSEEGYTWGQQALPVQREQFGCSRMDKAFFCGVGLRLMEFERLGGGVVIPEEEGGQKERILGLGFERAWVTDHLGVRVVFVVKDEGRL</sequence>
<reference evidence="1 2" key="1">
    <citation type="journal article" date="2023" name="ACS Omega">
        <title>Identification of the Neoaspergillic Acid Biosynthesis Gene Cluster by Establishing an In Vitro CRISPR-Ribonucleoprotein Genetic System in Aspergillus melleus.</title>
        <authorList>
            <person name="Yuan B."/>
            <person name="Grau M.F."/>
            <person name="Murata R.M."/>
            <person name="Torok T."/>
            <person name="Venkateswaran K."/>
            <person name="Stajich J.E."/>
            <person name="Wang C.C.C."/>
        </authorList>
    </citation>
    <scope>NUCLEOTIDE SEQUENCE [LARGE SCALE GENOMIC DNA]</scope>
    <source>
        <strain evidence="1 2">IMV 1140</strain>
    </source>
</reference>
<name>A0ACC3B3X6_9EURO</name>
<organism evidence="1 2">
    <name type="scientific">Aspergillus melleus</name>
    <dbReference type="NCBI Taxonomy" id="138277"/>
    <lineage>
        <taxon>Eukaryota</taxon>
        <taxon>Fungi</taxon>
        <taxon>Dikarya</taxon>
        <taxon>Ascomycota</taxon>
        <taxon>Pezizomycotina</taxon>
        <taxon>Eurotiomycetes</taxon>
        <taxon>Eurotiomycetidae</taxon>
        <taxon>Eurotiales</taxon>
        <taxon>Aspergillaceae</taxon>
        <taxon>Aspergillus</taxon>
        <taxon>Aspergillus subgen. Circumdati</taxon>
    </lineage>
</organism>
<gene>
    <name evidence="1" type="ORF">N8T08_004694</name>
</gene>
<accession>A0ACC3B3X6</accession>
<dbReference type="Proteomes" id="UP001177260">
    <property type="component" value="Unassembled WGS sequence"/>
</dbReference>
<keyword evidence="2" id="KW-1185">Reference proteome</keyword>
<evidence type="ECO:0000313" key="2">
    <source>
        <dbReference type="Proteomes" id="UP001177260"/>
    </source>
</evidence>